<evidence type="ECO:0000259" key="2">
    <source>
        <dbReference type="Pfam" id="PF07850"/>
    </source>
</evidence>
<dbReference type="GO" id="GO:0030177">
    <property type="term" value="P:positive regulation of Wnt signaling pathway"/>
    <property type="evidence" value="ECO:0007669"/>
    <property type="project" value="TreeGrafter"/>
</dbReference>
<dbReference type="InterPro" id="IPR012493">
    <property type="entry name" value="Renin_rcpt"/>
</dbReference>
<reference evidence="3" key="1">
    <citation type="submission" date="2023-06" db="EMBL/GenBank/DDBJ databases">
        <authorList>
            <person name="Delattre M."/>
        </authorList>
    </citation>
    <scope>NUCLEOTIDE SEQUENCE</scope>
    <source>
        <strain evidence="3">AF72</strain>
    </source>
</reference>
<evidence type="ECO:0000313" key="3">
    <source>
        <dbReference type="EMBL" id="CAJ0579897.1"/>
    </source>
</evidence>
<dbReference type="InterPro" id="IPR056780">
    <property type="entry name" value="Renin_r_C"/>
</dbReference>
<feature type="transmembrane region" description="Helical" evidence="1">
    <location>
        <begin position="23"/>
        <end position="49"/>
    </location>
</feature>
<gene>
    <name evidence="3" type="ORF">MSPICULIGERA_LOCUS18100</name>
</gene>
<keyword evidence="1" id="KW-0472">Membrane</keyword>
<dbReference type="GO" id="GO:0038023">
    <property type="term" value="F:signaling receptor activity"/>
    <property type="evidence" value="ECO:0007669"/>
    <property type="project" value="InterPro"/>
</dbReference>
<feature type="non-terminal residue" evidence="3">
    <location>
        <position position="1"/>
    </location>
</feature>
<keyword evidence="1" id="KW-0812">Transmembrane</keyword>
<organism evidence="3 4">
    <name type="scientific">Mesorhabditis spiculigera</name>
    <dbReference type="NCBI Taxonomy" id="96644"/>
    <lineage>
        <taxon>Eukaryota</taxon>
        <taxon>Metazoa</taxon>
        <taxon>Ecdysozoa</taxon>
        <taxon>Nematoda</taxon>
        <taxon>Chromadorea</taxon>
        <taxon>Rhabditida</taxon>
        <taxon>Rhabditina</taxon>
        <taxon>Rhabditomorpha</taxon>
        <taxon>Rhabditoidea</taxon>
        <taxon>Rhabditidae</taxon>
        <taxon>Mesorhabditinae</taxon>
        <taxon>Mesorhabditis</taxon>
    </lineage>
</organism>
<comment type="caution">
    <text evidence="3">The sequence shown here is derived from an EMBL/GenBank/DDBJ whole genome shotgun (WGS) entry which is preliminary data.</text>
</comment>
<dbReference type="EMBL" id="CATQJA010002657">
    <property type="protein sequence ID" value="CAJ0579897.1"/>
    <property type="molecule type" value="Genomic_DNA"/>
</dbReference>
<accession>A0AA36D4X7</accession>
<proteinExistence type="predicted"/>
<evidence type="ECO:0000256" key="1">
    <source>
        <dbReference type="SAM" id="Phobius"/>
    </source>
</evidence>
<dbReference type="GO" id="GO:0009897">
    <property type="term" value="C:external side of plasma membrane"/>
    <property type="evidence" value="ECO:0007669"/>
    <property type="project" value="TreeGrafter"/>
</dbReference>
<dbReference type="Proteomes" id="UP001177023">
    <property type="component" value="Unassembled WGS sequence"/>
</dbReference>
<sequence>MDPGHVQAIREMYNVTIPVSSDYAAIFAIVAGLVIFLSLTVTYVAVGIWNMNPGRDSLIYRLTTPRTKKDH</sequence>
<feature type="domain" description="Renin receptor-like C-terminal transmembrane spanning segment" evidence="2">
    <location>
        <begin position="9"/>
        <end position="70"/>
    </location>
</feature>
<protein>
    <recommendedName>
        <fullName evidence="2">Renin receptor-like C-terminal transmembrane spanning segment domain-containing protein</fullName>
    </recommendedName>
</protein>
<name>A0AA36D4X7_9BILA</name>
<evidence type="ECO:0000313" key="4">
    <source>
        <dbReference type="Proteomes" id="UP001177023"/>
    </source>
</evidence>
<keyword evidence="4" id="KW-1185">Reference proteome</keyword>
<dbReference type="Pfam" id="PF07850">
    <property type="entry name" value="Renin_r"/>
    <property type="match status" value="1"/>
</dbReference>
<keyword evidence="1" id="KW-1133">Transmembrane helix</keyword>
<dbReference type="PANTHER" id="PTHR13351">
    <property type="entry name" value="RENIN RECEPTOR"/>
    <property type="match status" value="1"/>
</dbReference>
<dbReference type="PANTHER" id="PTHR13351:SF1">
    <property type="entry name" value="RENIN RECEPTOR"/>
    <property type="match status" value="1"/>
</dbReference>
<dbReference type="AlphaFoldDB" id="A0AA36D4X7"/>